<dbReference type="EMBL" id="LPWE01000001">
    <property type="protein sequence ID" value="ODR97537.1"/>
    <property type="molecule type" value="Genomic_DNA"/>
</dbReference>
<dbReference type="InterPro" id="IPR024370">
    <property type="entry name" value="PBP_domain"/>
</dbReference>
<feature type="signal peptide" evidence="2">
    <location>
        <begin position="1"/>
        <end position="24"/>
    </location>
</feature>
<comment type="caution">
    <text evidence="4">The sequence shown here is derived from an EMBL/GenBank/DDBJ whole genome shotgun (WGS) entry which is preliminary data.</text>
</comment>
<evidence type="ECO:0000313" key="5">
    <source>
        <dbReference type="Proteomes" id="UP000094172"/>
    </source>
</evidence>
<dbReference type="PANTHER" id="PTHR30570">
    <property type="entry name" value="PERIPLASMIC PHOSPHATE BINDING COMPONENT OF PHOSPHATE ABC TRANSPORTER"/>
    <property type="match status" value="1"/>
</dbReference>
<dbReference type="AlphaFoldDB" id="A0A1E3VVI8"/>
<proteinExistence type="predicted"/>
<keyword evidence="5" id="KW-1185">Reference proteome</keyword>
<protein>
    <submittedName>
        <fullName evidence="4">Phosphonate ABC transporter substrate-binding protein</fullName>
    </submittedName>
</protein>
<gene>
    <name evidence="4" type="ORF">AUC70_00520</name>
</gene>
<dbReference type="SUPFAM" id="SSF53850">
    <property type="entry name" value="Periplasmic binding protein-like II"/>
    <property type="match status" value="1"/>
</dbReference>
<reference evidence="4 5" key="1">
    <citation type="journal article" date="2016" name="Environ. Microbiol.">
        <title>New Methyloceanibacter diversity from North Sea sediments includes methanotroph containing solely the soluble methane monooxygenase.</title>
        <authorList>
            <person name="Vekeman B."/>
            <person name="Kerckhof F.M."/>
            <person name="Cremers G."/>
            <person name="de Vos P."/>
            <person name="Vandamme P."/>
            <person name="Boon N."/>
            <person name="Op den Camp H.J."/>
            <person name="Heylen K."/>
        </authorList>
    </citation>
    <scope>NUCLEOTIDE SEQUENCE [LARGE SCALE GENOMIC DNA]</scope>
    <source>
        <strain evidence="4 5">R-67176</strain>
    </source>
</reference>
<dbReference type="Pfam" id="PF12849">
    <property type="entry name" value="PBP_like_2"/>
    <property type="match status" value="1"/>
</dbReference>
<keyword evidence="1 2" id="KW-0732">Signal</keyword>
<dbReference type="PANTHER" id="PTHR30570:SF1">
    <property type="entry name" value="PHOSPHATE-BINDING PROTEIN PSTS"/>
    <property type="match status" value="1"/>
</dbReference>
<dbReference type="RefSeq" id="WP_069443097.1">
    <property type="nucleotide sequence ID" value="NZ_LPWE01000001.1"/>
</dbReference>
<dbReference type="Proteomes" id="UP000094172">
    <property type="component" value="Unassembled WGS sequence"/>
</dbReference>
<evidence type="ECO:0000256" key="1">
    <source>
        <dbReference type="ARBA" id="ARBA00022729"/>
    </source>
</evidence>
<name>A0A1E3VVI8_9HYPH</name>
<evidence type="ECO:0000259" key="3">
    <source>
        <dbReference type="Pfam" id="PF12849"/>
    </source>
</evidence>
<dbReference type="InterPro" id="IPR050811">
    <property type="entry name" value="Phosphate_ABC_transporter"/>
</dbReference>
<organism evidence="4 5">
    <name type="scientific">Methyloceanibacter stevinii</name>
    <dbReference type="NCBI Taxonomy" id="1774970"/>
    <lineage>
        <taxon>Bacteria</taxon>
        <taxon>Pseudomonadati</taxon>
        <taxon>Pseudomonadota</taxon>
        <taxon>Alphaproteobacteria</taxon>
        <taxon>Hyphomicrobiales</taxon>
        <taxon>Hyphomicrobiaceae</taxon>
        <taxon>Methyloceanibacter</taxon>
    </lineage>
</organism>
<dbReference type="STRING" id="1774970.AUC70_00520"/>
<dbReference type="Gene3D" id="3.40.190.10">
    <property type="entry name" value="Periplasmic binding protein-like II"/>
    <property type="match status" value="2"/>
</dbReference>
<evidence type="ECO:0000313" key="4">
    <source>
        <dbReference type="EMBL" id="ODR97537.1"/>
    </source>
</evidence>
<accession>A0A1E3VVI8</accession>
<evidence type="ECO:0000256" key="2">
    <source>
        <dbReference type="SAM" id="SignalP"/>
    </source>
</evidence>
<feature type="domain" description="PBP" evidence="3">
    <location>
        <begin position="22"/>
        <end position="310"/>
    </location>
</feature>
<feature type="chain" id="PRO_5009138687" evidence="2">
    <location>
        <begin position="25"/>
        <end position="347"/>
    </location>
</feature>
<sequence>MNRFAIAASTLAVAALCTGGPALARDQVQIAGSSTVLPYAQIVAEDFGKTYSKFKAPVVESGGSSAGLKQFCKGVGEGTIDIANASRPIKDKEIEACAEAGVKNIMPVRFGYDGIVFATDAKSGAWALEPKDVYLALAEEIPVDGKMTANPNKTWKDVNDKLPDWKIVAYIPGEKHGTREVFEEKVLAIGCEAVGGMKALEEAGMDEKAAEKACVKVRKDGGAIDIDGDYTETLARIQSNPEGVGVFGLSFYENNTDKLNVATMSGISPSVETISSGEYPVSRPLFFYVKKDHIGVIPGLKEYVEFFTSEKMIGPDGPLADYGLVPLPENELEALQEEVKEGKVLSM</sequence>